<protein>
    <submittedName>
        <fullName evidence="1">Uncharacterized protein</fullName>
    </submittedName>
</protein>
<evidence type="ECO:0000313" key="2">
    <source>
        <dbReference type="Proteomes" id="UP000317650"/>
    </source>
</evidence>
<reference evidence="1 2" key="1">
    <citation type="journal article" date="2019" name="Nat. Plants">
        <title>Genome sequencing of Musa balbisiana reveals subgenome evolution and function divergence in polyploid bananas.</title>
        <authorList>
            <person name="Yao X."/>
        </authorList>
    </citation>
    <scope>NUCLEOTIDE SEQUENCE [LARGE SCALE GENOMIC DNA]</scope>
    <source>
        <strain evidence="2">cv. DH-PKW</strain>
        <tissue evidence="1">Leaves</tissue>
    </source>
</reference>
<dbReference type="AlphaFoldDB" id="A0A4V4H4R4"/>
<keyword evidence="2" id="KW-1185">Reference proteome</keyword>
<organism evidence="1 2">
    <name type="scientific">Musa balbisiana</name>
    <name type="common">Banana</name>
    <dbReference type="NCBI Taxonomy" id="52838"/>
    <lineage>
        <taxon>Eukaryota</taxon>
        <taxon>Viridiplantae</taxon>
        <taxon>Streptophyta</taxon>
        <taxon>Embryophyta</taxon>
        <taxon>Tracheophyta</taxon>
        <taxon>Spermatophyta</taxon>
        <taxon>Magnoliopsida</taxon>
        <taxon>Liliopsida</taxon>
        <taxon>Zingiberales</taxon>
        <taxon>Musaceae</taxon>
        <taxon>Musa</taxon>
    </lineage>
</organism>
<accession>A0A4V4H4R4</accession>
<name>A0A4V4H4R4_MUSBA</name>
<gene>
    <name evidence="1" type="ORF">C4D60_Mb10t11430</name>
</gene>
<dbReference type="EMBL" id="PYDT01000008">
    <property type="protein sequence ID" value="THU53156.1"/>
    <property type="molecule type" value="Genomic_DNA"/>
</dbReference>
<comment type="caution">
    <text evidence="1">The sequence shown here is derived from an EMBL/GenBank/DDBJ whole genome shotgun (WGS) entry which is preliminary data.</text>
</comment>
<evidence type="ECO:0000313" key="1">
    <source>
        <dbReference type="EMBL" id="THU53156.1"/>
    </source>
</evidence>
<proteinExistence type="predicted"/>
<dbReference type="Proteomes" id="UP000317650">
    <property type="component" value="Chromosome 10"/>
</dbReference>
<sequence>MESAIEHEDLRFKPRQAAFVVGVPPTVGPRRRSTAGTIPFQDWNSSKLAKSLDGGSTGTGNGGVRHRHISLLAPLASNFAHDPFLFTLQALSVVEVAN</sequence>